<comment type="caution">
    <text evidence="1">The sequence shown here is derived from an EMBL/GenBank/DDBJ whole genome shotgun (WGS) entry which is preliminary data.</text>
</comment>
<keyword evidence="2" id="KW-1185">Reference proteome</keyword>
<dbReference type="Proteomes" id="UP000024635">
    <property type="component" value="Unassembled WGS sequence"/>
</dbReference>
<sequence>MGAANGDKKLTFTDAASRVRDLAWVSGSPRDKNAWSRQLLFSIKSIAPTEHAVMRPVHFFEAALLHFGSRANYKRSPRKLLTVFMSRSTTLWCVMFAGTNMVGSDQWLVVGQILSGPRERSPTHKNLAVGESQFETATQVSPGESAMRGPHHGGPALMIARRPQPGKGMQRLETIYSATRPKLYENRLQTTINLDRDAVLLRINATLLKPHHHAVLCCC</sequence>
<dbReference type="EMBL" id="JARK01001454">
    <property type="protein sequence ID" value="EYC00120.1"/>
    <property type="molecule type" value="Genomic_DNA"/>
</dbReference>
<gene>
    <name evidence="1" type="primary">Acey_s0118.g782</name>
    <name evidence="1" type="ORF">Y032_0118g782</name>
</gene>
<protein>
    <submittedName>
        <fullName evidence="1">Uncharacterized protein</fullName>
    </submittedName>
</protein>
<dbReference type="AlphaFoldDB" id="A0A016TBX9"/>
<accession>A0A016TBX9</accession>
<proteinExistence type="predicted"/>
<reference evidence="2" key="1">
    <citation type="journal article" date="2015" name="Nat. Genet.">
        <title>The genome and transcriptome of the zoonotic hookworm Ancylostoma ceylanicum identify infection-specific gene families.</title>
        <authorList>
            <person name="Schwarz E.M."/>
            <person name="Hu Y."/>
            <person name="Antoshechkin I."/>
            <person name="Miller M.M."/>
            <person name="Sternberg P.W."/>
            <person name="Aroian R.V."/>
        </authorList>
    </citation>
    <scope>NUCLEOTIDE SEQUENCE</scope>
    <source>
        <strain evidence="2">HY135</strain>
    </source>
</reference>
<dbReference type="OrthoDB" id="5900284at2759"/>
<evidence type="ECO:0000313" key="1">
    <source>
        <dbReference type="EMBL" id="EYC00120.1"/>
    </source>
</evidence>
<name>A0A016TBX9_9BILA</name>
<evidence type="ECO:0000313" key="2">
    <source>
        <dbReference type="Proteomes" id="UP000024635"/>
    </source>
</evidence>
<organism evidence="1 2">
    <name type="scientific">Ancylostoma ceylanicum</name>
    <dbReference type="NCBI Taxonomy" id="53326"/>
    <lineage>
        <taxon>Eukaryota</taxon>
        <taxon>Metazoa</taxon>
        <taxon>Ecdysozoa</taxon>
        <taxon>Nematoda</taxon>
        <taxon>Chromadorea</taxon>
        <taxon>Rhabditida</taxon>
        <taxon>Rhabditina</taxon>
        <taxon>Rhabditomorpha</taxon>
        <taxon>Strongyloidea</taxon>
        <taxon>Ancylostomatidae</taxon>
        <taxon>Ancylostomatinae</taxon>
        <taxon>Ancylostoma</taxon>
    </lineage>
</organism>